<name>A0ABM8HQL6_9BACT</name>
<accession>A0ABM8HQL6</accession>
<keyword evidence="1" id="KW-0472">Membrane</keyword>
<gene>
    <name evidence="2" type="ORF">DESUT3_11800</name>
</gene>
<protein>
    <submittedName>
        <fullName evidence="2">Uncharacterized protein</fullName>
    </submittedName>
</protein>
<feature type="transmembrane region" description="Helical" evidence="1">
    <location>
        <begin position="56"/>
        <end position="78"/>
    </location>
</feature>
<evidence type="ECO:0000256" key="1">
    <source>
        <dbReference type="SAM" id="Phobius"/>
    </source>
</evidence>
<sequence>MTGKGKPKRLKAVLWFGTLSGLFAGAVAMYAAWLLAGGEQVRSGAGIQWGSWLRIGALWALLVGGMVMLTAWALSGFYPPRE</sequence>
<organism evidence="2 3">
    <name type="scientific">Desulfuromonas versatilis</name>
    <dbReference type="NCBI Taxonomy" id="2802975"/>
    <lineage>
        <taxon>Bacteria</taxon>
        <taxon>Pseudomonadati</taxon>
        <taxon>Thermodesulfobacteriota</taxon>
        <taxon>Desulfuromonadia</taxon>
        <taxon>Desulfuromonadales</taxon>
        <taxon>Desulfuromonadaceae</taxon>
        <taxon>Desulfuromonas</taxon>
    </lineage>
</organism>
<keyword evidence="1" id="KW-1133">Transmembrane helix</keyword>
<proteinExistence type="predicted"/>
<reference evidence="2 3" key="2">
    <citation type="journal article" date="2021" name="Int. J. Syst. Evol. Microbiol.">
        <title>Isolation and Polyphasic Characterization of Desulfuromonas versatilis sp. Nov., an Electrogenic Bacteria Capable of Versatile Metabolism Isolated from a Graphene Oxide-Reducing Enrichment Culture.</title>
        <authorList>
            <person name="Xie L."/>
            <person name="Yoshida N."/>
            <person name="Ishii S."/>
            <person name="Meng L."/>
        </authorList>
    </citation>
    <scope>NUCLEOTIDE SEQUENCE [LARGE SCALE GENOMIC DNA]</scope>
    <source>
        <strain evidence="2 3">NIT-T3</strain>
    </source>
</reference>
<keyword evidence="1" id="KW-0812">Transmembrane</keyword>
<dbReference type="EMBL" id="AP024355">
    <property type="protein sequence ID" value="BCR04111.1"/>
    <property type="molecule type" value="Genomic_DNA"/>
</dbReference>
<dbReference type="Proteomes" id="UP001319827">
    <property type="component" value="Chromosome"/>
</dbReference>
<feature type="transmembrane region" description="Helical" evidence="1">
    <location>
        <begin position="12"/>
        <end position="36"/>
    </location>
</feature>
<evidence type="ECO:0000313" key="3">
    <source>
        <dbReference type="Proteomes" id="UP001319827"/>
    </source>
</evidence>
<evidence type="ECO:0000313" key="2">
    <source>
        <dbReference type="EMBL" id="BCR04111.1"/>
    </source>
</evidence>
<reference evidence="2 3" key="1">
    <citation type="journal article" date="2016" name="C (Basel)">
        <title>Selective Growth of and Electricity Production by Marine Exoelectrogenic Bacteria in Self-Aggregated Hydrogel of Microbially Reduced Graphene Oxide.</title>
        <authorList>
            <person name="Yoshida N."/>
            <person name="Goto Y."/>
            <person name="Miyata Y."/>
        </authorList>
    </citation>
    <scope>NUCLEOTIDE SEQUENCE [LARGE SCALE GENOMIC DNA]</scope>
    <source>
        <strain evidence="2 3">NIT-T3</strain>
    </source>
</reference>
<dbReference type="RefSeq" id="WP_221251533.1">
    <property type="nucleotide sequence ID" value="NZ_AP024355.1"/>
</dbReference>
<keyword evidence="3" id="KW-1185">Reference proteome</keyword>